<sequence>MADNSRCSSVNSDAFELPASTWMVIQSCCPQKEANEVKRAIGQSLIEEACDLHTEASLLLEIWRQMREEADPGRPHDGDTPARLADPPGVRDKLIQEIKFLVSYLQQRNSTSPVVRETLKSPVITYVQNTEVFISEHRSSCSRPSTSSDKSSRYCDTPLAFSNSSSVTGLLESTSSLSIQDVDESIASMRNTVREEIDQRHRDIDLLQSYIDSELSYQKQPIPTIKDLQSVSQNLEKEFLDESKIINQMSLQLPSPPKKPAPLRTVNRASKVKHVNRTDCNAKF</sequence>
<keyword evidence="2" id="KW-1185">Reference proteome</keyword>
<evidence type="ECO:0008006" key="3">
    <source>
        <dbReference type="Google" id="ProtNLM"/>
    </source>
</evidence>
<name>A0AAN0IZV6_AMPQE</name>
<dbReference type="Pfam" id="PF15669">
    <property type="entry name" value="CCDC24"/>
    <property type="match status" value="1"/>
</dbReference>
<reference evidence="2" key="1">
    <citation type="journal article" date="2010" name="Nature">
        <title>The Amphimedon queenslandica genome and the evolution of animal complexity.</title>
        <authorList>
            <person name="Srivastava M."/>
            <person name="Simakov O."/>
            <person name="Chapman J."/>
            <person name="Fahey B."/>
            <person name="Gauthier M.E."/>
            <person name="Mitros T."/>
            <person name="Richards G.S."/>
            <person name="Conaco C."/>
            <person name="Dacre M."/>
            <person name="Hellsten U."/>
            <person name="Larroux C."/>
            <person name="Putnam N.H."/>
            <person name="Stanke M."/>
            <person name="Adamska M."/>
            <person name="Darling A."/>
            <person name="Degnan S.M."/>
            <person name="Oakley T.H."/>
            <person name="Plachetzki D.C."/>
            <person name="Zhai Y."/>
            <person name="Adamski M."/>
            <person name="Calcino A."/>
            <person name="Cummins S.F."/>
            <person name="Goodstein D.M."/>
            <person name="Harris C."/>
            <person name="Jackson D.J."/>
            <person name="Leys S.P."/>
            <person name="Shu S."/>
            <person name="Woodcroft B.J."/>
            <person name="Vervoort M."/>
            <person name="Kosik K.S."/>
            <person name="Manning G."/>
            <person name="Degnan B.M."/>
            <person name="Rokhsar D.S."/>
        </authorList>
    </citation>
    <scope>NUCLEOTIDE SEQUENCE [LARGE SCALE GENOMIC DNA]</scope>
</reference>
<evidence type="ECO:0000313" key="1">
    <source>
        <dbReference type="EnsemblMetazoa" id="XP_019849998.1"/>
    </source>
</evidence>
<evidence type="ECO:0000313" key="2">
    <source>
        <dbReference type="Proteomes" id="UP000007879"/>
    </source>
</evidence>
<reference evidence="1" key="2">
    <citation type="submission" date="2024-06" db="UniProtKB">
        <authorList>
            <consortium name="EnsemblMetazoa"/>
        </authorList>
    </citation>
    <scope>IDENTIFICATION</scope>
</reference>
<dbReference type="AlphaFoldDB" id="A0AAN0IZV6"/>
<dbReference type="InterPro" id="IPR031367">
    <property type="entry name" value="CCDC24"/>
</dbReference>
<organism evidence="1 2">
    <name type="scientific">Amphimedon queenslandica</name>
    <name type="common">Sponge</name>
    <dbReference type="NCBI Taxonomy" id="400682"/>
    <lineage>
        <taxon>Eukaryota</taxon>
        <taxon>Metazoa</taxon>
        <taxon>Porifera</taxon>
        <taxon>Demospongiae</taxon>
        <taxon>Heteroscleromorpha</taxon>
        <taxon>Haplosclerida</taxon>
        <taxon>Niphatidae</taxon>
        <taxon>Amphimedon</taxon>
    </lineage>
</organism>
<dbReference type="Proteomes" id="UP000007879">
    <property type="component" value="Unassembled WGS sequence"/>
</dbReference>
<dbReference type="PANTHER" id="PTHR28601:SF1">
    <property type="entry name" value="COILED-COIL DOMAIN-CONTAINING PROTEIN 24"/>
    <property type="match status" value="1"/>
</dbReference>
<dbReference type="PANTHER" id="PTHR28601">
    <property type="entry name" value="COILED-COIL DOMAIN-CONTAINING PROTEIN 24"/>
    <property type="match status" value="1"/>
</dbReference>
<gene>
    <name evidence="1" type="primary">100636571</name>
</gene>
<proteinExistence type="predicted"/>
<dbReference type="EnsemblMetazoa" id="XM_019994439.1">
    <property type="protein sequence ID" value="XP_019849998.1"/>
    <property type="gene ID" value="LOC100636571"/>
</dbReference>
<accession>A0AAN0IZV6</accession>
<dbReference type="PROSITE" id="PS51257">
    <property type="entry name" value="PROKAR_LIPOPROTEIN"/>
    <property type="match status" value="1"/>
</dbReference>
<protein>
    <recommendedName>
        <fullName evidence="3">Coiled-coil domain-containing protein 24</fullName>
    </recommendedName>
</protein>